<protein>
    <submittedName>
        <fullName evidence="1">(salmon louse) hypothetical protein</fullName>
    </submittedName>
</protein>
<organism evidence="1 2">
    <name type="scientific">Lepeophtheirus salmonis</name>
    <name type="common">Salmon louse</name>
    <name type="synonym">Caligus salmonis</name>
    <dbReference type="NCBI Taxonomy" id="72036"/>
    <lineage>
        <taxon>Eukaryota</taxon>
        <taxon>Metazoa</taxon>
        <taxon>Ecdysozoa</taxon>
        <taxon>Arthropoda</taxon>
        <taxon>Crustacea</taxon>
        <taxon>Multicrustacea</taxon>
        <taxon>Hexanauplia</taxon>
        <taxon>Copepoda</taxon>
        <taxon>Siphonostomatoida</taxon>
        <taxon>Caligidae</taxon>
        <taxon>Lepeophtheirus</taxon>
    </lineage>
</organism>
<dbReference type="AlphaFoldDB" id="A0A7R8CGR3"/>
<evidence type="ECO:0000313" key="2">
    <source>
        <dbReference type="Proteomes" id="UP000675881"/>
    </source>
</evidence>
<keyword evidence="2" id="KW-1185">Reference proteome</keyword>
<sequence length="135" mass="15464">MISAVKAFKQKTVILPPATEKQKRLQHSPTVLKMLGSHAGADYVLDVNKYCDLMSKVGQEFEDKFIDFDKLEPCVAFTGNQSMEVEIKEISEKMAELLTINPVEMEMEIINLRNHVQLKSQQHSQHFWSPVDTEN</sequence>
<dbReference type="Proteomes" id="UP000675881">
    <property type="component" value="Chromosome 1"/>
</dbReference>
<gene>
    <name evidence="1" type="ORF">LSAA_1879</name>
</gene>
<evidence type="ECO:0000313" key="1">
    <source>
        <dbReference type="EMBL" id="CAF2772588.1"/>
    </source>
</evidence>
<name>A0A7R8CGR3_LEPSM</name>
<dbReference type="EMBL" id="HG994580">
    <property type="protein sequence ID" value="CAF2772588.1"/>
    <property type="molecule type" value="Genomic_DNA"/>
</dbReference>
<reference evidence="1" key="1">
    <citation type="submission" date="2021-02" db="EMBL/GenBank/DDBJ databases">
        <authorList>
            <person name="Bekaert M."/>
        </authorList>
    </citation>
    <scope>NUCLEOTIDE SEQUENCE</scope>
    <source>
        <strain evidence="1">IoA-00</strain>
    </source>
</reference>
<proteinExistence type="predicted"/>
<dbReference type="OrthoDB" id="6372860at2759"/>
<accession>A0A7R8CGR3</accession>